<organism evidence="2 3">
    <name type="scientific">Geotalea uraniireducens (strain Rf4)</name>
    <name type="common">Geobacter uraniireducens</name>
    <dbReference type="NCBI Taxonomy" id="351605"/>
    <lineage>
        <taxon>Bacteria</taxon>
        <taxon>Pseudomonadati</taxon>
        <taxon>Thermodesulfobacteriota</taxon>
        <taxon>Desulfuromonadia</taxon>
        <taxon>Geobacterales</taxon>
        <taxon>Geobacteraceae</taxon>
        <taxon>Geotalea</taxon>
    </lineage>
</organism>
<feature type="domain" description="Ribbon-helix-helix protein CopG" evidence="1">
    <location>
        <begin position="2"/>
        <end position="37"/>
    </location>
</feature>
<dbReference type="STRING" id="351605.Gura_3165"/>
<dbReference type="Pfam" id="PF01402">
    <property type="entry name" value="RHH_1"/>
    <property type="match status" value="1"/>
</dbReference>
<reference evidence="2 3" key="1">
    <citation type="submission" date="2007-05" db="EMBL/GenBank/DDBJ databases">
        <title>Complete sequence of Geobacter uraniireducens Rf4.</title>
        <authorList>
            <consortium name="US DOE Joint Genome Institute"/>
            <person name="Copeland A."/>
            <person name="Lucas S."/>
            <person name="Lapidus A."/>
            <person name="Barry K."/>
            <person name="Detter J.C."/>
            <person name="Glavina del Rio T."/>
            <person name="Hammon N."/>
            <person name="Israni S."/>
            <person name="Dalin E."/>
            <person name="Tice H."/>
            <person name="Pitluck S."/>
            <person name="Chertkov O."/>
            <person name="Brettin T."/>
            <person name="Bruce D."/>
            <person name="Han C."/>
            <person name="Schmutz J."/>
            <person name="Larimer F."/>
            <person name="Land M."/>
            <person name="Hauser L."/>
            <person name="Kyrpides N."/>
            <person name="Mikhailova N."/>
            <person name="Shelobolina E."/>
            <person name="Aklujkar M."/>
            <person name="Lovley D."/>
            <person name="Richardson P."/>
        </authorList>
    </citation>
    <scope>NUCLEOTIDE SEQUENCE [LARGE SCALE GENOMIC DNA]</scope>
    <source>
        <strain evidence="2 3">Rf4</strain>
    </source>
</reference>
<dbReference type="AlphaFoldDB" id="A5G6A8"/>
<accession>A5G6A8</accession>
<dbReference type="Proteomes" id="UP000006695">
    <property type="component" value="Chromosome"/>
</dbReference>
<dbReference type="KEGG" id="gur:Gura_3165"/>
<evidence type="ECO:0000259" key="1">
    <source>
        <dbReference type="Pfam" id="PF01402"/>
    </source>
</evidence>
<protein>
    <submittedName>
        <fullName evidence="2">CopG domain protein DNA-binding domain protein</fullName>
    </submittedName>
</protein>
<dbReference type="OrthoDB" id="5522614at2"/>
<dbReference type="RefSeq" id="WP_011939992.1">
    <property type="nucleotide sequence ID" value="NC_009483.1"/>
</dbReference>
<evidence type="ECO:0000313" key="3">
    <source>
        <dbReference type="Proteomes" id="UP000006695"/>
    </source>
</evidence>
<dbReference type="Gene3D" id="1.10.1220.10">
    <property type="entry name" value="Met repressor-like"/>
    <property type="match status" value="1"/>
</dbReference>
<dbReference type="GO" id="GO:0003677">
    <property type="term" value="F:DNA binding"/>
    <property type="evidence" value="ECO:0007669"/>
    <property type="project" value="UniProtKB-KW"/>
</dbReference>
<dbReference type="GO" id="GO:0006355">
    <property type="term" value="P:regulation of DNA-templated transcription"/>
    <property type="evidence" value="ECO:0007669"/>
    <property type="project" value="InterPro"/>
</dbReference>
<dbReference type="InterPro" id="IPR013321">
    <property type="entry name" value="Arc_rbn_hlx_hlx"/>
</dbReference>
<dbReference type="InterPro" id="IPR002145">
    <property type="entry name" value="CopG"/>
</dbReference>
<evidence type="ECO:0000313" key="2">
    <source>
        <dbReference type="EMBL" id="ABQ27326.1"/>
    </source>
</evidence>
<dbReference type="HOGENOM" id="CLU_2554287_0_0_7"/>
<name>A5G6A8_GEOUR</name>
<keyword evidence="2" id="KW-0238">DNA-binding</keyword>
<gene>
    <name evidence="2" type="ordered locus">Gura_3165</name>
</gene>
<keyword evidence="3" id="KW-1185">Reference proteome</keyword>
<proteinExistence type="predicted"/>
<dbReference type="EMBL" id="CP000698">
    <property type="protein sequence ID" value="ABQ27326.1"/>
    <property type="molecule type" value="Genomic_DNA"/>
</dbReference>
<sequence length="82" mass="9160">MVRTQIQLSENQVAMLKRIAASQHKSMAAVIRQAVDFFARSKDVADPKKQRERAMKAVGRFKSGVHDLSANHDDYLAEAFSG</sequence>